<organism evidence="13 14">
    <name type="scientific">Mortierella hygrophila</name>
    <dbReference type="NCBI Taxonomy" id="979708"/>
    <lineage>
        <taxon>Eukaryota</taxon>
        <taxon>Fungi</taxon>
        <taxon>Fungi incertae sedis</taxon>
        <taxon>Mucoromycota</taxon>
        <taxon>Mortierellomycotina</taxon>
        <taxon>Mortierellomycetes</taxon>
        <taxon>Mortierellales</taxon>
        <taxon>Mortierellaceae</taxon>
        <taxon>Mortierella</taxon>
    </lineage>
</organism>
<dbReference type="InterPro" id="IPR011527">
    <property type="entry name" value="ABC1_TM_dom"/>
</dbReference>
<evidence type="ECO:0000256" key="7">
    <source>
        <dbReference type="ARBA" id="ARBA00023136"/>
    </source>
</evidence>
<dbReference type="CDD" id="cd03253">
    <property type="entry name" value="ABCC_ATM1_transporter"/>
    <property type="match status" value="1"/>
</dbReference>
<evidence type="ECO:0000256" key="8">
    <source>
        <dbReference type="ARBA" id="ARBA00024363"/>
    </source>
</evidence>
<dbReference type="PROSITE" id="PS50929">
    <property type="entry name" value="ABC_TM1F"/>
    <property type="match status" value="1"/>
</dbReference>
<evidence type="ECO:0000313" key="13">
    <source>
        <dbReference type="EMBL" id="KAF9539139.1"/>
    </source>
</evidence>
<comment type="caution">
    <text evidence="13">The sequence shown here is derived from an EMBL/GenBank/DDBJ whole genome shotgun (WGS) entry which is preliminary data.</text>
</comment>
<dbReference type="Gene3D" id="1.20.1560.10">
    <property type="entry name" value="ABC transporter type 1, transmembrane domain"/>
    <property type="match status" value="1"/>
</dbReference>
<comment type="similarity">
    <text evidence="8">Belongs to the ABC transporter superfamily. ABCB family. Heavy Metal importer (TC 3.A.1.210) subfamily.</text>
</comment>
<evidence type="ECO:0000256" key="2">
    <source>
        <dbReference type="ARBA" id="ARBA00022448"/>
    </source>
</evidence>
<dbReference type="GO" id="GO:0015439">
    <property type="term" value="F:ABC-type heme transporter activity"/>
    <property type="evidence" value="ECO:0007669"/>
    <property type="project" value="TreeGrafter"/>
</dbReference>
<dbReference type="PROSITE" id="PS00211">
    <property type="entry name" value="ABC_TRANSPORTER_1"/>
    <property type="match status" value="1"/>
</dbReference>
<dbReference type="InterPro" id="IPR036640">
    <property type="entry name" value="ABC1_TM_sf"/>
</dbReference>
<feature type="transmembrane region" description="Helical" evidence="10">
    <location>
        <begin position="83"/>
        <end position="108"/>
    </location>
</feature>
<dbReference type="PANTHER" id="PTHR24221">
    <property type="entry name" value="ATP-BINDING CASSETTE SUB-FAMILY B"/>
    <property type="match status" value="1"/>
</dbReference>
<feature type="transmembrane region" description="Helical" evidence="10">
    <location>
        <begin position="364"/>
        <end position="383"/>
    </location>
</feature>
<evidence type="ECO:0000256" key="5">
    <source>
        <dbReference type="ARBA" id="ARBA00022840"/>
    </source>
</evidence>
<keyword evidence="5" id="KW-0067">ATP-binding</keyword>
<evidence type="ECO:0000256" key="9">
    <source>
        <dbReference type="SAM" id="MobiDB-lite"/>
    </source>
</evidence>
<keyword evidence="3 10" id="KW-0812">Transmembrane</keyword>
<feature type="transmembrane region" description="Helical" evidence="10">
    <location>
        <begin position="180"/>
        <end position="203"/>
    </location>
</feature>
<proteinExistence type="inferred from homology"/>
<dbReference type="InterPro" id="IPR039421">
    <property type="entry name" value="Type_1_exporter"/>
</dbReference>
<feature type="region of interest" description="Disordered" evidence="9">
    <location>
        <begin position="889"/>
        <end position="944"/>
    </location>
</feature>
<feature type="transmembrane region" description="Helical" evidence="10">
    <location>
        <begin position="149"/>
        <end position="168"/>
    </location>
</feature>
<reference evidence="13" key="1">
    <citation type="journal article" date="2020" name="Fungal Divers.">
        <title>Resolving the Mortierellaceae phylogeny through synthesis of multi-gene phylogenetics and phylogenomics.</title>
        <authorList>
            <person name="Vandepol N."/>
            <person name="Liber J."/>
            <person name="Desiro A."/>
            <person name="Na H."/>
            <person name="Kennedy M."/>
            <person name="Barry K."/>
            <person name="Grigoriev I.V."/>
            <person name="Miller A.N."/>
            <person name="O'Donnell K."/>
            <person name="Stajich J.E."/>
            <person name="Bonito G."/>
        </authorList>
    </citation>
    <scope>NUCLEOTIDE SEQUENCE</scope>
    <source>
        <strain evidence="13">NRRL 2591</strain>
    </source>
</reference>
<dbReference type="Pfam" id="PF00664">
    <property type="entry name" value="ABC_membrane"/>
    <property type="match status" value="1"/>
</dbReference>
<name>A0A9P6F0E4_9FUNG</name>
<dbReference type="EMBL" id="JAAAXW010000263">
    <property type="protein sequence ID" value="KAF9539139.1"/>
    <property type="molecule type" value="Genomic_DNA"/>
</dbReference>
<dbReference type="Proteomes" id="UP000723463">
    <property type="component" value="Unassembled WGS sequence"/>
</dbReference>
<evidence type="ECO:0000259" key="11">
    <source>
        <dbReference type="PROSITE" id="PS50893"/>
    </source>
</evidence>
<sequence>MDAVTQPPKVHDHHEAELLIPLGLLSFTIITGLYRYFFVLRVRSYYRPLLSDSNVETDDTTEAETLNGRRQHHNQRVTTLGRVIYILNHVVLLTYIAGLTVICLRSIIDGVWSGTLLVLYNVMSLVAFTANMFLMLVEIGKGGQWSWANYGFWLLALAGESFIGWYHLESFPEVITPEASKYNIALITIFGIRYGFVVLLALLSQIHRKRESREDDLDALRAFDAGATEDIAPSASSSSQPTWATKKPTGTYGTFSAAFGKDPDASKNAGRGGAMGSTSEEEVEKKLKTEKEERASAFKDFWPKIKRLLPFVYPKDDPWLKFMFFMTFVFLILGRVVNLLVPILTVWVVGNLTEQGAKFNPGPILLYVFVRYLQGSSGLINAARAWCWVPIEQYSNSSLTIHFFEHVHNLSLEFHLNRKTGELLRILDRGTSSIVTLLSTVLFQLVPVILDVLFAVGLLCYGLSWKYAVIVFITIISYLIVTVVVTEWRTQFRRAMISFDNEARAKAVDSLLNFETVKYYSAEEFEVSRYRYAIYKYMIADYKSQLTYQMLNLLQSFVITMGMLAGCLLCAYDISQGTLKVEYFVAYIMYLNQLYQPLNWFGSYYRMLQQNFVDMEKMIKLLDQNQSVKDIPNAQPLHVAAGEVVFENVSFQYDSRQKGLSNINFRVPHGKTVALVGPTGSGKSTILRLLFRFYDVSSGRILIDGQDISQTTQVSLREQIGVVPQDSVLFNDSIYYNINYGRNSATKQEVEYAAKAAQIHDKIQDFPEGYATKVGERGLRLSGGEKQRVAIARTILKNPPIVLLDEATSALDSTTEGQIQAALARMTENRTTLVVAHRLSTIVNADLILCIKDGVIVEQGTHDQLVEQAIANGGEGVYYEMWKQQIREESSEGSTVDGTISDESDSNNNKNNKGKGRKDKNKGNDTGNGTVTIEYQTPAPKNTDTAITTTAAGVQEALLSPSAEPSVVDPTELTQVVVEHAATTAPATPAAVSAIIGEAASTNASGGDPVPSSQPSSGRSTPKSKKKKNKKKN</sequence>
<protein>
    <submittedName>
        <fullName evidence="13">Homocysteine S-methyltransferase 1</fullName>
    </submittedName>
</protein>
<keyword evidence="4" id="KW-0547">Nucleotide-binding</keyword>
<feature type="compositionally biased region" description="Polar residues" evidence="9">
    <location>
        <begin position="1001"/>
        <end position="1021"/>
    </location>
</feature>
<feature type="transmembrane region" description="Helical" evidence="10">
    <location>
        <begin position="553"/>
        <end position="574"/>
    </location>
</feature>
<feature type="region of interest" description="Disordered" evidence="9">
    <location>
        <begin position="263"/>
        <end position="288"/>
    </location>
</feature>
<keyword evidence="14" id="KW-1185">Reference proteome</keyword>
<feature type="transmembrane region" description="Helical" evidence="10">
    <location>
        <begin position="114"/>
        <end position="137"/>
    </location>
</feature>
<dbReference type="InterPro" id="IPR017871">
    <property type="entry name" value="ABC_transporter-like_CS"/>
</dbReference>
<keyword evidence="2" id="KW-0813">Transport</keyword>
<dbReference type="SUPFAM" id="SSF90123">
    <property type="entry name" value="ABC transporter transmembrane region"/>
    <property type="match status" value="1"/>
</dbReference>
<feature type="transmembrane region" description="Helical" evidence="10">
    <location>
        <begin position="18"/>
        <end position="37"/>
    </location>
</feature>
<dbReference type="Pfam" id="PF00005">
    <property type="entry name" value="ABC_tran"/>
    <property type="match status" value="1"/>
</dbReference>
<feature type="transmembrane region" description="Helical" evidence="10">
    <location>
        <begin position="465"/>
        <end position="486"/>
    </location>
</feature>
<dbReference type="GO" id="GO:0005524">
    <property type="term" value="F:ATP binding"/>
    <property type="evidence" value="ECO:0007669"/>
    <property type="project" value="UniProtKB-KW"/>
</dbReference>
<dbReference type="PROSITE" id="PS50893">
    <property type="entry name" value="ABC_TRANSPORTER_2"/>
    <property type="match status" value="1"/>
</dbReference>
<dbReference type="InterPro" id="IPR003593">
    <property type="entry name" value="AAA+_ATPase"/>
</dbReference>
<dbReference type="GO" id="GO:0020037">
    <property type="term" value="F:heme binding"/>
    <property type="evidence" value="ECO:0007669"/>
    <property type="project" value="TreeGrafter"/>
</dbReference>
<dbReference type="CDD" id="cd18581">
    <property type="entry name" value="ABC_6TM_ABCB6"/>
    <property type="match status" value="1"/>
</dbReference>
<dbReference type="InterPro" id="IPR027417">
    <property type="entry name" value="P-loop_NTPase"/>
</dbReference>
<feature type="domain" description="ABC transporter" evidence="11">
    <location>
        <begin position="644"/>
        <end position="878"/>
    </location>
</feature>
<evidence type="ECO:0000256" key="1">
    <source>
        <dbReference type="ARBA" id="ARBA00004141"/>
    </source>
</evidence>
<evidence type="ECO:0000256" key="6">
    <source>
        <dbReference type="ARBA" id="ARBA00022989"/>
    </source>
</evidence>
<evidence type="ECO:0000256" key="4">
    <source>
        <dbReference type="ARBA" id="ARBA00022741"/>
    </source>
</evidence>
<dbReference type="FunFam" id="3.40.50.300:FF:000186">
    <property type="entry name" value="ATP-binding cassette sub-family B member 7, mitochondrial"/>
    <property type="match status" value="1"/>
</dbReference>
<feature type="region of interest" description="Disordered" evidence="9">
    <location>
        <begin position="1001"/>
        <end position="1033"/>
    </location>
</feature>
<comment type="subcellular location">
    <subcellularLocation>
        <location evidence="1">Membrane</location>
        <topology evidence="1">Multi-pass membrane protein</topology>
    </subcellularLocation>
</comment>
<keyword evidence="7 10" id="KW-0472">Membrane</keyword>
<evidence type="ECO:0000256" key="10">
    <source>
        <dbReference type="SAM" id="Phobius"/>
    </source>
</evidence>
<dbReference type="GO" id="GO:0016887">
    <property type="term" value="F:ATP hydrolysis activity"/>
    <property type="evidence" value="ECO:0007669"/>
    <property type="project" value="InterPro"/>
</dbReference>
<dbReference type="InterPro" id="IPR003439">
    <property type="entry name" value="ABC_transporter-like_ATP-bd"/>
</dbReference>
<evidence type="ECO:0000259" key="12">
    <source>
        <dbReference type="PROSITE" id="PS50929"/>
    </source>
</evidence>
<dbReference type="GO" id="GO:0005774">
    <property type="term" value="C:vacuolar membrane"/>
    <property type="evidence" value="ECO:0007669"/>
    <property type="project" value="TreeGrafter"/>
</dbReference>
<evidence type="ECO:0000256" key="3">
    <source>
        <dbReference type="ARBA" id="ARBA00022692"/>
    </source>
</evidence>
<feature type="compositionally biased region" description="Polar residues" evidence="9">
    <location>
        <begin position="931"/>
        <end position="944"/>
    </location>
</feature>
<dbReference type="Gene3D" id="3.40.50.300">
    <property type="entry name" value="P-loop containing nucleotide triphosphate hydrolases"/>
    <property type="match status" value="1"/>
</dbReference>
<dbReference type="PANTHER" id="PTHR24221:SF654">
    <property type="entry name" value="ATP-BINDING CASSETTE SUB-FAMILY B MEMBER 6"/>
    <property type="match status" value="1"/>
</dbReference>
<dbReference type="AlphaFoldDB" id="A0A9P6F0E4"/>
<evidence type="ECO:0000313" key="14">
    <source>
        <dbReference type="Proteomes" id="UP000723463"/>
    </source>
</evidence>
<feature type="domain" description="ABC transmembrane type-1" evidence="12">
    <location>
        <begin position="325"/>
        <end position="610"/>
    </location>
</feature>
<gene>
    <name evidence="13" type="primary">HMT-1_1</name>
    <name evidence="13" type="ORF">EC957_005780</name>
</gene>
<feature type="transmembrane region" description="Helical" evidence="10">
    <location>
        <begin position="322"/>
        <end position="344"/>
    </location>
</feature>
<keyword evidence="6 10" id="KW-1133">Transmembrane helix</keyword>
<dbReference type="SMART" id="SM00382">
    <property type="entry name" value="AAA"/>
    <property type="match status" value="1"/>
</dbReference>
<dbReference type="SUPFAM" id="SSF52540">
    <property type="entry name" value="P-loop containing nucleoside triphosphate hydrolases"/>
    <property type="match status" value="1"/>
</dbReference>
<feature type="transmembrane region" description="Helical" evidence="10">
    <location>
        <begin position="434"/>
        <end position="459"/>
    </location>
</feature>
<feature type="compositionally biased region" description="Basic residues" evidence="9">
    <location>
        <begin position="1022"/>
        <end position="1033"/>
    </location>
</feature>
<accession>A0A9P6F0E4</accession>